<name>A0AAD5SJ40_9FUNG</name>
<dbReference type="GO" id="GO:0032981">
    <property type="term" value="P:mitochondrial respiratory chain complex I assembly"/>
    <property type="evidence" value="ECO:0007669"/>
    <property type="project" value="TreeGrafter"/>
</dbReference>
<keyword evidence="4 7" id="KW-0808">Transferase</keyword>
<evidence type="ECO:0000313" key="9">
    <source>
        <dbReference type="Proteomes" id="UP001212841"/>
    </source>
</evidence>
<dbReference type="AlphaFoldDB" id="A0AAD5SJ40"/>
<dbReference type="GO" id="GO:0005739">
    <property type="term" value="C:mitochondrion"/>
    <property type="evidence" value="ECO:0007669"/>
    <property type="project" value="UniProtKB-SubCell"/>
</dbReference>
<organism evidence="8 9">
    <name type="scientific">Rhizophlyctis rosea</name>
    <dbReference type="NCBI Taxonomy" id="64517"/>
    <lineage>
        <taxon>Eukaryota</taxon>
        <taxon>Fungi</taxon>
        <taxon>Fungi incertae sedis</taxon>
        <taxon>Chytridiomycota</taxon>
        <taxon>Chytridiomycota incertae sedis</taxon>
        <taxon>Chytridiomycetes</taxon>
        <taxon>Rhizophlyctidales</taxon>
        <taxon>Rhizophlyctidaceae</taxon>
        <taxon>Rhizophlyctis</taxon>
    </lineage>
</organism>
<keyword evidence="9" id="KW-1185">Reference proteome</keyword>
<evidence type="ECO:0000256" key="6">
    <source>
        <dbReference type="ARBA" id="ARBA00048612"/>
    </source>
</evidence>
<evidence type="ECO:0000256" key="1">
    <source>
        <dbReference type="ARBA" id="ARBA00004173"/>
    </source>
</evidence>
<dbReference type="EC" id="2.1.1.320" evidence="7"/>
<comment type="catalytic activity">
    <reaction evidence="6 7">
        <text>L-arginyl-[protein] + 2 S-adenosyl-L-methionine = N(omega),N(omega)'-dimethyl-L-arginyl-[protein] + 2 S-adenosyl-L-homocysteine + 2 H(+)</text>
        <dbReference type="Rhea" id="RHEA:48108"/>
        <dbReference type="Rhea" id="RHEA-COMP:10532"/>
        <dbReference type="Rhea" id="RHEA-COMP:11992"/>
        <dbReference type="ChEBI" id="CHEBI:15378"/>
        <dbReference type="ChEBI" id="CHEBI:29965"/>
        <dbReference type="ChEBI" id="CHEBI:57856"/>
        <dbReference type="ChEBI" id="CHEBI:59789"/>
        <dbReference type="ChEBI" id="CHEBI:88221"/>
        <dbReference type="EC" id="2.1.1.320"/>
    </reaction>
</comment>
<evidence type="ECO:0000256" key="3">
    <source>
        <dbReference type="ARBA" id="ARBA00022603"/>
    </source>
</evidence>
<evidence type="ECO:0000313" key="8">
    <source>
        <dbReference type="EMBL" id="KAJ3055591.1"/>
    </source>
</evidence>
<gene>
    <name evidence="8" type="primary">NDUFAF7</name>
    <name evidence="8" type="ORF">HK097_010015</name>
</gene>
<keyword evidence="3 7" id="KW-0489">Methyltransferase</keyword>
<sequence>MVGLDESENSIKNFQFVLAPSTTPATDVLLMEIDPRYKSLKVGDRVEISPESYAITNQIAKRLHADGGAGLLIDYGRDEIPGDSLRGIRKHAFTDPLEQLGESDLSADVDFTILKKACIDLVQTSGPITQSMFLQSMGIGARANMLLQKANSEQRKDIAAAYERLVGPESMGTAYKFLALTPLDTDVPYPFQAGSGEKDSA</sequence>
<protein>
    <recommendedName>
        <fullName evidence="7">Protein arginine methyltransferase NDUFAF7</fullName>
        <ecNumber evidence="7">2.1.1.320</ecNumber>
    </recommendedName>
</protein>
<dbReference type="SUPFAM" id="SSF53335">
    <property type="entry name" value="S-adenosyl-L-methionine-dependent methyltransferases"/>
    <property type="match status" value="1"/>
</dbReference>
<dbReference type="PANTHER" id="PTHR12049:SF7">
    <property type="entry name" value="PROTEIN ARGININE METHYLTRANSFERASE NDUFAF7, MITOCHONDRIAL"/>
    <property type="match status" value="1"/>
</dbReference>
<comment type="function">
    <text evidence="7">Arginine methyltransferase involved in the assembly or stability of mitochondrial NADH:ubiquinone oxidoreductase complex (complex I).</text>
</comment>
<comment type="similarity">
    <text evidence="2 7">Belongs to the NDUFAF7 family.</text>
</comment>
<keyword evidence="5 7" id="KW-0496">Mitochondrion</keyword>
<dbReference type="Gene3D" id="3.40.50.12710">
    <property type="match status" value="1"/>
</dbReference>
<dbReference type="GO" id="GO:0035243">
    <property type="term" value="F:protein-arginine omega-N symmetric methyltransferase activity"/>
    <property type="evidence" value="ECO:0007669"/>
    <property type="project" value="UniProtKB-EC"/>
</dbReference>
<evidence type="ECO:0000256" key="4">
    <source>
        <dbReference type="ARBA" id="ARBA00022679"/>
    </source>
</evidence>
<evidence type="ECO:0000256" key="5">
    <source>
        <dbReference type="ARBA" id="ARBA00023128"/>
    </source>
</evidence>
<dbReference type="GO" id="GO:0032259">
    <property type="term" value="P:methylation"/>
    <property type="evidence" value="ECO:0007669"/>
    <property type="project" value="UniProtKB-KW"/>
</dbReference>
<dbReference type="PANTHER" id="PTHR12049">
    <property type="entry name" value="PROTEIN ARGININE METHYLTRANSFERASE NDUFAF7, MITOCHONDRIAL"/>
    <property type="match status" value="1"/>
</dbReference>
<comment type="subcellular location">
    <subcellularLocation>
        <location evidence="1 7">Mitochondrion</location>
    </subcellularLocation>
</comment>
<dbReference type="InterPro" id="IPR029063">
    <property type="entry name" value="SAM-dependent_MTases_sf"/>
</dbReference>
<accession>A0AAD5SJ40</accession>
<dbReference type="Pfam" id="PF02636">
    <property type="entry name" value="Methyltransf_28"/>
    <property type="match status" value="1"/>
</dbReference>
<evidence type="ECO:0000256" key="7">
    <source>
        <dbReference type="RuleBase" id="RU364114"/>
    </source>
</evidence>
<reference evidence="8" key="1">
    <citation type="submission" date="2020-05" db="EMBL/GenBank/DDBJ databases">
        <title>Phylogenomic resolution of chytrid fungi.</title>
        <authorList>
            <person name="Stajich J.E."/>
            <person name="Amses K."/>
            <person name="Simmons R."/>
            <person name="Seto K."/>
            <person name="Myers J."/>
            <person name="Bonds A."/>
            <person name="Quandt C.A."/>
            <person name="Barry K."/>
            <person name="Liu P."/>
            <person name="Grigoriev I."/>
            <person name="Longcore J.E."/>
            <person name="James T.Y."/>
        </authorList>
    </citation>
    <scope>NUCLEOTIDE SEQUENCE</scope>
    <source>
        <strain evidence="8">JEL0318</strain>
    </source>
</reference>
<dbReference type="InterPro" id="IPR003788">
    <property type="entry name" value="NDUFAF7"/>
</dbReference>
<proteinExistence type="inferred from homology"/>
<dbReference type="InterPro" id="IPR038375">
    <property type="entry name" value="NDUFAF7_sf"/>
</dbReference>
<dbReference type="Proteomes" id="UP001212841">
    <property type="component" value="Unassembled WGS sequence"/>
</dbReference>
<evidence type="ECO:0000256" key="2">
    <source>
        <dbReference type="ARBA" id="ARBA00005891"/>
    </source>
</evidence>
<comment type="caution">
    <text evidence="8">The sequence shown here is derived from an EMBL/GenBank/DDBJ whole genome shotgun (WGS) entry which is preliminary data.</text>
</comment>
<dbReference type="EMBL" id="JADGJD010000071">
    <property type="protein sequence ID" value="KAJ3055591.1"/>
    <property type="molecule type" value="Genomic_DNA"/>
</dbReference>